<dbReference type="GO" id="GO:0005524">
    <property type="term" value="F:ATP binding"/>
    <property type="evidence" value="ECO:0007669"/>
    <property type="project" value="UniProtKB-KW"/>
</dbReference>
<evidence type="ECO:0000256" key="3">
    <source>
        <dbReference type="ARBA" id="ARBA00022741"/>
    </source>
</evidence>
<dbReference type="GO" id="GO:0000103">
    <property type="term" value="P:sulfate assimilation"/>
    <property type="evidence" value="ECO:0007669"/>
    <property type="project" value="TreeGrafter"/>
</dbReference>
<keyword evidence="2" id="KW-0808">Transferase</keyword>
<dbReference type="EMBL" id="JADCNL010000011">
    <property type="protein sequence ID" value="KAG0461000.1"/>
    <property type="molecule type" value="Genomic_DNA"/>
</dbReference>
<keyword evidence="4" id="KW-0067">ATP-binding</keyword>
<dbReference type="GO" id="GO:0004020">
    <property type="term" value="F:adenylylsulfate kinase activity"/>
    <property type="evidence" value="ECO:0007669"/>
    <property type="project" value="TreeGrafter"/>
</dbReference>
<evidence type="ECO:0000313" key="5">
    <source>
        <dbReference type="EMBL" id="KAG0461000.1"/>
    </source>
</evidence>
<dbReference type="PANTHER" id="PTHR11055">
    <property type="entry name" value="BIFUNCTIONAL 3'-PHOSPHOADENOSINE 5'-PHOSPHOSULFATE SYNTHASE"/>
    <property type="match status" value="1"/>
</dbReference>
<dbReference type="PANTHER" id="PTHR11055:SF37">
    <property type="entry name" value="ATP SULFURYLASE 2"/>
    <property type="match status" value="1"/>
</dbReference>
<dbReference type="OrthoDB" id="6500128at2759"/>
<comment type="caution">
    <text evidence="5">The sequence shown here is derived from an EMBL/GenBank/DDBJ whole genome shotgun (WGS) entry which is preliminary data.</text>
</comment>
<keyword evidence="6" id="KW-1185">Reference proteome</keyword>
<comment type="pathway">
    <text evidence="1">Sulfur metabolism.</text>
</comment>
<evidence type="ECO:0000256" key="2">
    <source>
        <dbReference type="ARBA" id="ARBA00022679"/>
    </source>
</evidence>
<dbReference type="AlphaFoldDB" id="A0A835PVC1"/>
<evidence type="ECO:0000313" key="6">
    <source>
        <dbReference type="Proteomes" id="UP000636800"/>
    </source>
</evidence>
<reference evidence="5 6" key="1">
    <citation type="journal article" date="2020" name="Nat. Food">
        <title>A phased Vanilla planifolia genome enables genetic improvement of flavour and production.</title>
        <authorList>
            <person name="Hasing T."/>
            <person name="Tang H."/>
            <person name="Brym M."/>
            <person name="Khazi F."/>
            <person name="Huang T."/>
            <person name="Chambers A.H."/>
        </authorList>
    </citation>
    <scope>NUCLEOTIDE SEQUENCE [LARGE SCALE GENOMIC DNA]</scope>
    <source>
        <tissue evidence="5">Leaf</tissue>
    </source>
</reference>
<evidence type="ECO:0000256" key="4">
    <source>
        <dbReference type="ARBA" id="ARBA00022840"/>
    </source>
</evidence>
<organism evidence="5 6">
    <name type="scientific">Vanilla planifolia</name>
    <name type="common">Vanilla</name>
    <dbReference type="NCBI Taxonomy" id="51239"/>
    <lineage>
        <taxon>Eukaryota</taxon>
        <taxon>Viridiplantae</taxon>
        <taxon>Streptophyta</taxon>
        <taxon>Embryophyta</taxon>
        <taxon>Tracheophyta</taxon>
        <taxon>Spermatophyta</taxon>
        <taxon>Magnoliopsida</taxon>
        <taxon>Liliopsida</taxon>
        <taxon>Asparagales</taxon>
        <taxon>Orchidaceae</taxon>
        <taxon>Vanilloideae</taxon>
        <taxon>Vanilleae</taxon>
        <taxon>Vanilla</taxon>
    </lineage>
</organism>
<gene>
    <name evidence="5" type="ORF">HPP92_021297</name>
</gene>
<accession>A0A835PVC1</accession>
<protein>
    <submittedName>
        <fullName evidence="5">Uncharacterized protein</fullName>
    </submittedName>
</protein>
<name>A0A835PVC1_VANPL</name>
<sequence length="65" mass="7452">MGCPTGEERDLYDADHGKKVLRMAPGLERLNILPFRSLPMTRHRVRWLSLIHQGLKISNSSQAPR</sequence>
<evidence type="ECO:0000256" key="1">
    <source>
        <dbReference type="ARBA" id="ARBA00004678"/>
    </source>
</evidence>
<keyword evidence="3" id="KW-0547">Nucleotide-binding</keyword>
<proteinExistence type="predicted"/>
<dbReference type="Proteomes" id="UP000636800">
    <property type="component" value="Chromosome 11"/>
</dbReference>